<evidence type="ECO:0000256" key="2">
    <source>
        <dbReference type="SAM" id="SignalP"/>
    </source>
</evidence>
<feature type="compositionally biased region" description="Basic residues" evidence="1">
    <location>
        <begin position="324"/>
        <end position="339"/>
    </location>
</feature>
<feature type="signal peptide" evidence="2">
    <location>
        <begin position="1"/>
        <end position="19"/>
    </location>
</feature>
<dbReference type="EMBL" id="JAZHXJ010002730">
    <property type="protein sequence ID" value="KAL1836980.1"/>
    <property type="molecule type" value="Genomic_DNA"/>
</dbReference>
<sequence>MAWVRVLATLDSAAFLASGSSSGTGSFLMFSLNRRSLSSADDDTAAASLWACEMGSTDAVGTEKPSASLGGVCGCGCGCGCCCCCCCCEGGGPSGGGTSKMSSAVPLRRFVDGCVEAAPTPFVAASCDCLGRLSEDPGGKGDVGLSASDDRRWLGSVRLWDEARGEMVLPWLLPTDREKGPRFFCGESAPNPPWMLCRRRPNMVPMRLRSLFSWMVSVPPKPREKRETKRENAGAKLTGGPLLVGGRMLAGVVVVLSRRCCGRRIRARHAARLSRRRAWPDGRPASCRRRRRSSSSSTTTTTTTSTATSSMTITIPTSAPRCRSCARARPRRRRRRRRPLLQLGLSRGGALGKGLDLLAGVDLQHGVEHLLGGGLGAGGLVDLVGEQLGQDVAQVVDALLVEGLQGLEDEGGLRLPLLGGGLEAGGGLVDLVGVGLAALARQLVGAVLGLLQLAGHGLQVGGDGVHVLHLALVLEGAQRLLDVLLDALREQLVRGGDGVGRLQDLIPGRLEDAGAGPLAVSNTVPNVPN</sequence>
<feature type="chain" id="PRO_5046145737" description="Secreted protein" evidence="2">
    <location>
        <begin position="20"/>
        <end position="529"/>
    </location>
</feature>
<evidence type="ECO:0000313" key="4">
    <source>
        <dbReference type="Proteomes" id="UP001586593"/>
    </source>
</evidence>
<feature type="compositionally biased region" description="Basic and acidic residues" evidence="1">
    <location>
        <begin position="221"/>
        <end position="233"/>
    </location>
</feature>
<keyword evidence="4" id="KW-1185">Reference proteome</keyword>
<evidence type="ECO:0000256" key="1">
    <source>
        <dbReference type="SAM" id="MobiDB-lite"/>
    </source>
</evidence>
<comment type="caution">
    <text evidence="3">The sequence shown here is derived from an EMBL/GenBank/DDBJ whole genome shotgun (WGS) entry which is preliminary data.</text>
</comment>
<feature type="region of interest" description="Disordered" evidence="1">
    <location>
        <begin position="219"/>
        <end position="240"/>
    </location>
</feature>
<reference evidence="3 4" key="1">
    <citation type="journal article" date="2024" name="Commun. Biol.">
        <title>Comparative genomic analysis of thermophilic fungi reveals convergent evolutionary adaptations and gene losses.</title>
        <authorList>
            <person name="Steindorff A.S."/>
            <person name="Aguilar-Pontes M.V."/>
            <person name="Robinson A.J."/>
            <person name="Andreopoulos B."/>
            <person name="LaButti K."/>
            <person name="Kuo A."/>
            <person name="Mondo S."/>
            <person name="Riley R."/>
            <person name="Otillar R."/>
            <person name="Haridas S."/>
            <person name="Lipzen A."/>
            <person name="Grimwood J."/>
            <person name="Schmutz J."/>
            <person name="Clum A."/>
            <person name="Reid I.D."/>
            <person name="Moisan M.C."/>
            <person name="Butler G."/>
            <person name="Nguyen T.T.M."/>
            <person name="Dewar K."/>
            <person name="Conant G."/>
            <person name="Drula E."/>
            <person name="Henrissat B."/>
            <person name="Hansel C."/>
            <person name="Singer S."/>
            <person name="Hutchinson M.I."/>
            <person name="de Vries R.P."/>
            <person name="Natvig D.O."/>
            <person name="Powell A.J."/>
            <person name="Tsang A."/>
            <person name="Grigoriev I.V."/>
        </authorList>
    </citation>
    <scope>NUCLEOTIDE SEQUENCE [LARGE SCALE GENOMIC DNA]</scope>
    <source>
        <strain evidence="3 4">ATCC 24622</strain>
    </source>
</reference>
<evidence type="ECO:0008006" key="5">
    <source>
        <dbReference type="Google" id="ProtNLM"/>
    </source>
</evidence>
<organism evidence="3 4">
    <name type="scientific">Phialemonium thermophilum</name>
    <dbReference type="NCBI Taxonomy" id="223376"/>
    <lineage>
        <taxon>Eukaryota</taxon>
        <taxon>Fungi</taxon>
        <taxon>Dikarya</taxon>
        <taxon>Ascomycota</taxon>
        <taxon>Pezizomycotina</taxon>
        <taxon>Sordariomycetes</taxon>
        <taxon>Sordariomycetidae</taxon>
        <taxon>Cephalothecales</taxon>
        <taxon>Cephalothecaceae</taxon>
        <taxon>Phialemonium</taxon>
    </lineage>
</organism>
<name>A0ABR3V5S7_9PEZI</name>
<feature type="compositionally biased region" description="Low complexity" evidence="1">
    <location>
        <begin position="294"/>
        <end position="323"/>
    </location>
</feature>
<gene>
    <name evidence="3" type="ORF">VTK73DRAFT_4860</name>
</gene>
<protein>
    <recommendedName>
        <fullName evidence="5">Secreted protein</fullName>
    </recommendedName>
</protein>
<proteinExistence type="predicted"/>
<accession>A0ABR3V5S7</accession>
<keyword evidence="2" id="KW-0732">Signal</keyword>
<evidence type="ECO:0000313" key="3">
    <source>
        <dbReference type="EMBL" id="KAL1836980.1"/>
    </source>
</evidence>
<feature type="region of interest" description="Disordered" evidence="1">
    <location>
        <begin position="272"/>
        <end position="339"/>
    </location>
</feature>
<dbReference type="Proteomes" id="UP001586593">
    <property type="component" value="Unassembled WGS sequence"/>
</dbReference>